<keyword evidence="3" id="KW-0732">Signal</keyword>
<accession>A0A7J7CKI1</accession>
<comment type="caution">
    <text evidence="7">The sequence shown here is derived from an EMBL/GenBank/DDBJ whole genome shotgun (WGS) entry which is preliminary data.</text>
</comment>
<dbReference type="GO" id="GO:0005576">
    <property type="term" value="C:extracellular region"/>
    <property type="evidence" value="ECO:0007669"/>
    <property type="project" value="UniProtKB-SubCell"/>
</dbReference>
<dbReference type="InterPro" id="IPR037045">
    <property type="entry name" value="S8pro/Inhibitor_I9_sf"/>
</dbReference>
<dbReference type="CDD" id="cd02120">
    <property type="entry name" value="PA_subtilisin_like"/>
    <property type="match status" value="1"/>
</dbReference>
<keyword evidence="8" id="KW-1185">Reference proteome</keyword>
<dbReference type="Pfam" id="PF17766">
    <property type="entry name" value="fn3_6"/>
    <property type="match status" value="1"/>
</dbReference>
<dbReference type="Gene3D" id="3.30.70.80">
    <property type="entry name" value="Peptidase S8 propeptide/proteinase inhibitor I9"/>
    <property type="match status" value="1"/>
</dbReference>
<feature type="domain" description="PA" evidence="4">
    <location>
        <begin position="130"/>
        <end position="195"/>
    </location>
</feature>
<dbReference type="Gene3D" id="2.60.40.2310">
    <property type="match status" value="1"/>
</dbReference>
<dbReference type="InterPro" id="IPR045051">
    <property type="entry name" value="SBT"/>
</dbReference>
<dbReference type="Pfam" id="PF02225">
    <property type="entry name" value="PA"/>
    <property type="match status" value="1"/>
</dbReference>
<comment type="similarity">
    <text evidence="2">Belongs to the peptidase S8 family.</text>
</comment>
<evidence type="ECO:0000313" key="8">
    <source>
        <dbReference type="Proteomes" id="UP000593562"/>
    </source>
</evidence>
<evidence type="ECO:0000259" key="5">
    <source>
        <dbReference type="Pfam" id="PF05922"/>
    </source>
</evidence>
<protein>
    <submittedName>
        <fullName evidence="7">Uncharacterized protein</fullName>
    </submittedName>
</protein>
<gene>
    <name evidence="7" type="ORF">HS088_TW15G00052</name>
</gene>
<dbReference type="PANTHER" id="PTHR10795">
    <property type="entry name" value="PROPROTEIN CONVERTASE SUBTILISIN/KEXIN"/>
    <property type="match status" value="1"/>
</dbReference>
<dbReference type="SUPFAM" id="SSF54897">
    <property type="entry name" value="Protease propeptides/inhibitors"/>
    <property type="match status" value="1"/>
</dbReference>
<organism evidence="7 8">
    <name type="scientific">Tripterygium wilfordii</name>
    <name type="common">Thunder God vine</name>
    <dbReference type="NCBI Taxonomy" id="458696"/>
    <lineage>
        <taxon>Eukaryota</taxon>
        <taxon>Viridiplantae</taxon>
        <taxon>Streptophyta</taxon>
        <taxon>Embryophyta</taxon>
        <taxon>Tracheophyta</taxon>
        <taxon>Spermatophyta</taxon>
        <taxon>Magnoliopsida</taxon>
        <taxon>eudicotyledons</taxon>
        <taxon>Gunneridae</taxon>
        <taxon>Pentapetalae</taxon>
        <taxon>rosids</taxon>
        <taxon>fabids</taxon>
        <taxon>Celastrales</taxon>
        <taxon>Celastraceae</taxon>
        <taxon>Tripterygium</taxon>
    </lineage>
</organism>
<dbReference type="Pfam" id="PF05922">
    <property type="entry name" value="Inhibitor_I9"/>
    <property type="match status" value="1"/>
</dbReference>
<name>A0A7J7CKI1_TRIWF</name>
<dbReference type="AlphaFoldDB" id="A0A7J7CKI1"/>
<evidence type="ECO:0000256" key="3">
    <source>
        <dbReference type="ARBA" id="ARBA00022729"/>
    </source>
</evidence>
<dbReference type="InParanoid" id="A0A7J7CKI1"/>
<dbReference type="InterPro" id="IPR010259">
    <property type="entry name" value="S8pro/Inhibitor_I9"/>
</dbReference>
<evidence type="ECO:0000256" key="2">
    <source>
        <dbReference type="ARBA" id="ARBA00011073"/>
    </source>
</evidence>
<evidence type="ECO:0000313" key="7">
    <source>
        <dbReference type="EMBL" id="KAF5734560.1"/>
    </source>
</evidence>
<evidence type="ECO:0000256" key="1">
    <source>
        <dbReference type="ARBA" id="ARBA00004613"/>
    </source>
</evidence>
<reference evidence="7 8" key="1">
    <citation type="journal article" date="2020" name="Nat. Commun.">
        <title>Genome of Tripterygium wilfordii and identification of cytochrome P450 involved in triptolide biosynthesis.</title>
        <authorList>
            <person name="Tu L."/>
            <person name="Su P."/>
            <person name="Zhang Z."/>
            <person name="Gao L."/>
            <person name="Wang J."/>
            <person name="Hu T."/>
            <person name="Zhou J."/>
            <person name="Zhang Y."/>
            <person name="Zhao Y."/>
            <person name="Liu Y."/>
            <person name="Song Y."/>
            <person name="Tong Y."/>
            <person name="Lu Y."/>
            <person name="Yang J."/>
            <person name="Xu C."/>
            <person name="Jia M."/>
            <person name="Peters R.J."/>
            <person name="Huang L."/>
            <person name="Gao W."/>
        </authorList>
    </citation>
    <scope>NUCLEOTIDE SEQUENCE [LARGE SCALE GENOMIC DNA]</scope>
    <source>
        <strain evidence="8">cv. XIE 37</strain>
        <tissue evidence="7">Leaf</tissue>
    </source>
</reference>
<feature type="domain" description="Inhibitor I9" evidence="5">
    <location>
        <begin position="12"/>
        <end position="87"/>
    </location>
</feature>
<evidence type="ECO:0000259" key="4">
    <source>
        <dbReference type="Pfam" id="PF02225"/>
    </source>
</evidence>
<feature type="domain" description="Subtilisin-like protease fibronectin type-III" evidence="6">
    <location>
        <begin position="223"/>
        <end position="310"/>
    </location>
</feature>
<dbReference type="Proteomes" id="UP000593562">
    <property type="component" value="Unassembled WGS sequence"/>
</dbReference>
<dbReference type="Gene3D" id="3.50.30.30">
    <property type="match status" value="1"/>
</dbReference>
<dbReference type="InterPro" id="IPR003137">
    <property type="entry name" value="PA_domain"/>
</dbReference>
<evidence type="ECO:0000259" key="6">
    <source>
        <dbReference type="Pfam" id="PF17766"/>
    </source>
</evidence>
<dbReference type="EMBL" id="JAAARO010000015">
    <property type="protein sequence ID" value="KAF5734560.1"/>
    <property type="molecule type" value="Genomic_DNA"/>
</dbReference>
<dbReference type="FunFam" id="3.30.70.80:FF:000003">
    <property type="entry name" value="Subtilisin-like protease SBT1.9"/>
    <property type="match status" value="1"/>
</dbReference>
<dbReference type="InterPro" id="IPR041469">
    <property type="entry name" value="Subtilisin-like_FN3"/>
</dbReference>
<comment type="subcellular location">
    <subcellularLocation>
        <location evidence="1">Secreted</location>
    </subcellularLocation>
</comment>
<sequence>MSEKLSATNTQTYIVHVQNDLKPEEFSSVGEWYTTSLIKQAKPTDFLYVYKSVFHGFSARLTPQQVQKLEQSPEVLGIFPDTVYQLHTTRSPLFLGLTTTTVAGSSLYDGNVSVTKLPVIHARDATKSVSNCFVDSLIEDLVRGKIVVCSGGGNSVGEKEMEVKRAGGAGIVVLGGSPDYAFLTPGLFVTNTQAQEALLRYMYENSSRILRGTMVFRGTQIGSSRTEVFVRRTVTHVSDGPAAYTATIRDPEAVTITVDPPKLVFSKIYERQSYVLRILASEAVPVGVIRTEFGQVTWTDGKHQVTSPILLNW</sequence>
<proteinExistence type="inferred from homology"/>